<gene>
    <name evidence="2" type="ORF">SAMN05421676_107130</name>
</gene>
<dbReference type="Proteomes" id="UP000199095">
    <property type="component" value="Unassembled WGS sequence"/>
</dbReference>
<keyword evidence="3" id="KW-1185">Reference proteome</keyword>
<dbReference type="AlphaFoldDB" id="A0A1I0GRF3"/>
<evidence type="ECO:0000313" key="3">
    <source>
        <dbReference type="Proteomes" id="UP000199095"/>
    </source>
</evidence>
<proteinExistence type="predicted"/>
<evidence type="ECO:0000313" key="2">
    <source>
        <dbReference type="EMBL" id="SET73693.1"/>
    </source>
</evidence>
<accession>A0A1I0GRF3</accession>
<dbReference type="EMBL" id="FOHJ01000007">
    <property type="protein sequence ID" value="SET73693.1"/>
    <property type="molecule type" value="Genomic_DNA"/>
</dbReference>
<organism evidence="2 3">
    <name type="scientific">Salinibacillus kushneri</name>
    <dbReference type="NCBI Taxonomy" id="237682"/>
    <lineage>
        <taxon>Bacteria</taxon>
        <taxon>Bacillati</taxon>
        <taxon>Bacillota</taxon>
        <taxon>Bacilli</taxon>
        <taxon>Bacillales</taxon>
        <taxon>Bacillaceae</taxon>
        <taxon>Salinibacillus</taxon>
    </lineage>
</organism>
<dbReference type="STRING" id="237682.SAMN05421676_107130"/>
<protein>
    <submittedName>
        <fullName evidence="2">Uncharacterized protein</fullName>
    </submittedName>
</protein>
<dbReference type="RefSeq" id="WP_093135775.1">
    <property type="nucleotide sequence ID" value="NZ_FOHJ01000007.1"/>
</dbReference>
<dbReference type="OrthoDB" id="2962647at2"/>
<keyword evidence="1" id="KW-0812">Transmembrane</keyword>
<reference evidence="3" key="1">
    <citation type="submission" date="2016-10" db="EMBL/GenBank/DDBJ databases">
        <authorList>
            <person name="Varghese N."/>
            <person name="Submissions S."/>
        </authorList>
    </citation>
    <scope>NUCLEOTIDE SEQUENCE [LARGE SCALE GENOMIC DNA]</scope>
    <source>
        <strain evidence="3">CGMCC 1.3566</strain>
    </source>
</reference>
<feature type="transmembrane region" description="Helical" evidence="1">
    <location>
        <begin position="57"/>
        <end position="78"/>
    </location>
</feature>
<keyword evidence="1" id="KW-0472">Membrane</keyword>
<keyword evidence="1" id="KW-1133">Transmembrane helix</keyword>
<sequence>MKFRKFLNVTYVSSILGIFSFIILTATLSKDSLNKVTGLILFPFTEKLQPNMDSSRLIHWLAVSIALIFYILITKGLVKLFQKPVKLRSSYPEMVCQNEIASMLDAVDSEDDVKINEKIITFMKKFDEMVAEIFKMDKNDLKSLWVLQINKDEYHKTIEKENDEFYHNDHKSILMIVNLNEQMKPTEEDKRIIRWALQQPNPQFWDDRVKRNFNGENREFVFVRNYGEFRLGYALLFKQQHMITEEKLQHFQAASSYLMLLGKIDNLTDKMIKYILEKVV</sequence>
<evidence type="ECO:0000256" key="1">
    <source>
        <dbReference type="SAM" id="Phobius"/>
    </source>
</evidence>
<feature type="transmembrane region" description="Helical" evidence="1">
    <location>
        <begin position="7"/>
        <end position="28"/>
    </location>
</feature>
<name>A0A1I0GRF3_9BACI</name>